<evidence type="ECO:0000256" key="2">
    <source>
        <dbReference type="ARBA" id="ARBA00022679"/>
    </source>
</evidence>
<name>A0A844B1T5_9BURK</name>
<evidence type="ECO:0000256" key="4">
    <source>
        <dbReference type="ARBA" id="ARBA00022803"/>
    </source>
</evidence>
<dbReference type="SUPFAM" id="SSF53756">
    <property type="entry name" value="UDP-Glycosyltransferase/glycogen phosphorylase"/>
    <property type="match status" value="1"/>
</dbReference>
<dbReference type="InterPro" id="IPR029489">
    <property type="entry name" value="OGT/SEC/SPY_C"/>
</dbReference>
<dbReference type="PANTHER" id="PTHR44366">
    <property type="entry name" value="UDP-N-ACETYLGLUCOSAMINE--PEPTIDE N-ACETYLGLUCOSAMINYLTRANSFERASE 110 KDA SUBUNIT"/>
    <property type="match status" value="1"/>
</dbReference>
<dbReference type="GO" id="GO:0097363">
    <property type="term" value="F:protein O-acetylglucosaminyltransferase activity"/>
    <property type="evidence" value="ECO:0007669"/>
    <property type="project" value="TreeGrafter"/>
</dbReference>
<feature type="compositionally biased region" description="Low complexity" evidence="5">
    <location>
        <begin position="664"/>
        <end position="673"/>
    </location>
</feature>
<dbReference type="InterPro" id="IPR011990">
    <property type="entry name" value="TPR-like_helical_dom_sf"/>
</dbReference>
<keyword evidence="2" id="KW-0808">Transferase</keyword>
<dbReference type="InterPro" id="IPR027417">
    <property type="entry name" value="P-loop_NTPase"/>
</dbReference>
<protein>
    <recommendedName>
        <fullName evidence="6">O-GlcNAc transferase C-terminal domain-containing protein</fullName>
    </recommendedName>
</protein>
<keyword evidence="3" id="KW-0677">Repeat</keyword>
<dbReference type="PANTHER" id="PTHR44366:SF1">
    <property type="entry name" value="UDP-N-ACETYLGLUCOSAMINE--PEPTIDE N-ACETYLGLUCOSAMINYLTRANSFERASE 110 KDA SUBUNIT"/>
    <property type="match status" value="1"/>
</dbReference>
<dbReference type="Gene3D" id="3.40.50.300">
    <property type="entry name" value="P-loop containing nucleotide triphosphate hydrolases"/>
    <property type="match status" value="1"/>
</dbReference>
<organism evidence="7 8">
    <name type="scientific">Caenimonas koreensis DSM 17982</name>
    <dbReference type="NCBI Taxonomy" id="1121255"/>
    <lineage>
        <taxon>Bacteria</taxon>
        <taxon>Pseudomonadati</taxon>
        <taxon>Pseudomonadota</taxon>
        <taxon>Betaproteobacteria</taxon>
        <taxon>Burkholderiales</taxon>
        <taxon>Comamonadaceae</taxon>
        <taxon>Caenimonas</taxon>
    </lineage>
</organism>
<dbReference type="RefSeq" id="WP_153584549.1">
    <property type="nucleotide sequence ID" value="NZ_WJBU01000006.1"/>
</dbReference>
<comment type="pathway">
    <text evidence="1">Protein modification; protein glycosylation.</text>
</comment>
<evidence type="ECO:0000256" key="1">
    <source>
        <dbReference type="ARBA" id="ARBA00004922"/>
    </source>
</evidence>
<evidence type="ECO:0000256" key="3">
    <source>
        <dbReference type="ARBA" id="ARBA00022737"/>
    </source>
</evidence>
<comment type="caution">
    <text evidence="7">The sequence shown here is derived from an EMBL/GenBank/DDBJ whole genome shotgun (WGS) entry which is preliminary data.</text>
</comment>
<feature type="compositionally biased region" description="Low complexity" evidence="5">
    <location>
        <begin position="16"/>
        <end position="50"/>
    </location>
</feature>
<proteinExistence type="predicted"/>
<dbReference type="Gene3D" id="3.40.50.11380">
    <property type="match status" value="1"/>
</dbReference>
<dbReference type="Pfam" id="PF13844">
    <property type="entry name" value="Glyco_transf_41"/>
    <property type="match status" value="2"/>
</dbReference>
<evidence type="ECO:0000313" key="8">
    <source>
        <dbReference type="Proteomes" id="UP000487350"/>
    </source>
</evidence>
<keyword evidence="8" id="KW-1185">Reference proteome</keyword>
<feature type="region of interest" description="Disordered" evidence="5">
    <location>
        <begin position="1"/>
        <end position="50"/>
    </location>
</feature>
<gene>
    <name evidence="7" type="ORF">GHT07_08070</name>
</gene>
<dbReference type="InterPro" id="IPR037919">
    <property type="entry name" value="OGT"/>
</dbReference>
<dbReference type="Gene3D" id="3.40.50.2000">
    <property type="entry name" value="Glycogen Phosphorylase B"/>
    <property type="match status" value="1"/>
</dbReference>
<dbReference type="Proteomes" id="UP000487350">
    <property type="component" value="Unassembled WGS sequence"/>
</dbReference>
<dbReference type="Gene3D" id="1.25.40.10">
    <property type="entry name" value="Tetratricopeptide repeat domain"/>
    <property type="match status" value="1"/>
</dbReference>
<dbReference type="AlphaFoldDB" id="A0A844B1T5"/>
<evidence type="ECO:0000259" key="6">
    <source>
        <dbReference type="Pfam" id="PF13844"/>
    </source>
</evidence>
<evidence type="ECO:0000256" key="5">
    <source>
        <dbReference type="SAM" id="MobiDB-lite"/>
    </source>
</evidence>
<dbReference type="SUPFAM" id="SSF48452">
    <property type="entry name" value="TPR-like"/>
    <property type="match status" value="1"/>
</dbReference>
<dbReference type="SUPFAM" id="SSF52540">
    <property type="entry name" value="P-loop containing nucleoside triphosphate hydrolases"/>
    <property type="match status" value="1"/>
</dbReference>
<dbReference type="OrthoDB" id="101857at2"/>
<dbReference type="GO" id="GO:0006493">
    <property type="term" value="P:protein O-linked glycosylation"/>
    <property type="evidence" value="ECO:0007669"/>
    <property type="project" value="InterPro"/>
</dbReference>
<sequence>MTRPPPIPSKPKRPAAKPAGKQAAKPAAKTSAKAPASAPGSAPAPGAATVPAGNPKGVTVNQILDAAANFAAKKKLPEAIKVLQQAVDHFPPERPNKPTLAGLLVQAATRLRMHHPAGAADLAKEAVERDPELTAGWIMLSGLWDRLGELPQAKVAAKKVVESPTAAPDQVIAAANLLVRYREDQLAIDSARKAFEEMGRPLAWASAVMYIAQKVADFPFIDQLGAQLRKAHQEGQSAEARESPRTNLLWCEDEKMNIQVVNVWSEQSIPGPISEAPPARPLDGRKLRIGYLSSDFRDHPTSRLINGVLRHHDRTKFEVFLYDSGWDDGSDMRKEIVSHVDGIFPVASLSDQEGAKLIRSHNIDVLIELNGPTRANRMGVLKYRAAPIQIDYLGWPGSVGGRVVDYVVGDSYCVPEGVEALYAEKVIRLHKIYQVNDYLALKVPEVPSRAQLGLPEGVPVIGMFNAINKVHGEVWDTWMKIMKAVPNAVLWLLDPGPVARRNIAKACAMRGVDPKRVLAAPAVKQEAHLARLGACDIMVDPWPYGGHTSTSDALFAGVPVVAVAGTNFASRVSGGLLRAAGLEALVQPTLEGYVRTAVRLLRDPKELERVRAFIRDNIRKADIFDAQGKTRQFEAAYVDAFQRALAGLPPRHMTFRRPGKKSEAQTAATAPGTAAAPAAAQVAAPAQAPSAGATPSGVVAAAEQPATVADNPAVNPDAKRIPVVLVCGPWSSGTSAVAGMLAKAGLFAPGPYLAVNDPKTPATYEMKAFQQLMKSLASEATMELTATPKQILQALRDFRDNTLQPLWEKEGGVSAGPVLLKHALSALMLPQLSQVFDVKVVSVVRPLDAIEATRVRRSWMPTMGSAGARVVYRNVFEYFVAATTPFITVRYSEVIANPAKAVDELASFCGLQMTAARKKEAIAFVARPQPQAPRPVVTA</sequence>
<accession>A0A844B1T5</accession>
<dbReference type="EMBL" id="WJBU01000006">
    <property type="protein sequence ID" value="MRD47232.1"/>
    <property type="molecule type" value="Genomic_DNA"/>
</dbReference>
<reference evidence="7 8" key="1">
    <citation type="submission" date="2019-11" db="EMBL/GenBank/DDBJ databases">
        <title>Caenimonas koreensis gen. nov., sp. nov., isolated from activated sludge.</title>
        <authorList>
            <person name="Seung H.R."/>
        </authorList>
    </citation>
    <scope>NUCLEOTIDE SEQUENCE [LARGE SCALE GENOMIC DNA]</scope>
    <source>
        <strain evidence="7 8">EMB320</strain>
    </source>
</reference>
<feature type="region of interest" description="Disordered" evidence="5">
    <location>
        <begin position="651"/>
        <end position="673"/>
    </location>
</feature>
<feature type="domain" description="O-GlcNAc transferase C-terminal" evidence="6">
    <location>
        <begin position="446"/>
        <end position="630"/>
    </location>
</feature>
<evidence type="ECO:0000313" key="7">
    <source>
        <dbReference type="EMBL" id="MRD47232.1"/>
    </source>
</evidence>
<feature type="domain" description="O-GlcNAc transferase C-terminal" evidence="6">
    <location>
        <begin position="282"/>
        <end position="438"/>
    </location>
</feature>
<keyword evidence="4" id="KW-0802">TPR repeat</keyword>